<comment type="caution">
    <text evidence="2">The sequence shown here is derived from an EMBL/GenBank/DDBJ whole genome shotgun (WGS) entry which is preliminary data.</text>
</comment>
<organism evidence="2 3">
    <name type="scientific">Nitrosospira multiformis</name>
    <dbReference type="NCBI Taxonomy" id="1231"/>
    <lineage>
        <taxon>Bacteria</taxon>
        <taxon>Pseudomonadati</taxon>
        <taxon>Pseudomonadota</taxon>
        <taxon>Betaproteobacteria</taxon>
        <taxon>Nitrosomonadales</taxon>
        <taxon>Nitrosomonadaceae</taxon>
        <taxon>Nitrosospira</taxon>
    </lineage>
</organism>
<evidence type="ECO:0000313" key="3">
    <source>
        <dbReference type="Proteomes" id="UP000183471"/>
    </source>
</evidence>
<evidence type="ECO:0000256" key="1">
    <source>
        <dbReference type="SAM" id="MobiDB-lite"/>
    </source>
</evidence>
<dbReference type="RefSeq" id="WP_074633432.1">
    <property type="nucleotide sequence ID" value="NZ_FNKY01000001.1"/>
</dbReference>
<feature type="compositionally biased region" description="Basic and acidic residues" evidence="1">
    <location>
        <begin position="1"/>
        <end position="10"/>
    </location>
</feature>
<name>A0ABY0TIN9_9PROT</name>
<reference evidence="2 3" key="1">
    <citation type="submission" date="2016-10" db="EMBL/GenBank/DDBJ databases">
        <authorList>
            <person name="Varghese N."/>
            <person name="Submissions S."/>
        </authorList>
    </citation>
    <scope>NUCLEOTIDE SEQUENCE [LARGE SCALE GENOMIC DNA]</scope>
    <source>
        <strain evidence="2 3">Nl1</strain>
    </source>
</reference>
<evidence type="ECO:0000313" key="2">
    <source>
        <dbReference type="EMBL" id="SDQ89748.1"/>
    </source>
</evidence>
<feature type="region of interest" description="Disordered" evidence="1">
    <location>
        <begin position="1"/>
        <end position="39"/>
    </location>
</feature>
<sequence length="64" mass="7472">MTKPDPDKLKGPGGLTLRQIHEQVKLSTARDRSERLQKKSAQTINLNRWQRFIHYVWDKPKSGS</sequence>
<keyword evidence="3" id="KW-1185">Reference proteome</keyword>
<protein>
    <submittedName>
        <fullName evidence="2">Uncharacterized protein</fullName>
    </submittedName>
</protein>
<accession>A0ABY0TIN9</accession>
<proteinExistence type="predicted"/>
<feature type="compositionally biased region" description="Basic and acidic residues" evidence="1">
    <location>
        <begin position="19"/>
        <end position="37"/>
    </location>
</feature>
<gene>
    <name evidence="2" type="ORF">SAMN05216402_2735</name>
</gene>
<dbReference type="Proteomes" id="UP000183471">
    <property type="component" value="Unassembled WGS sequence"/>
</dbReference>
<dbReference type="EMBL" id="FNKY01000001">
    <property type="protein sequence ID" value="SDQ89748.1"/>
    <property type="molecule type" value="Genomic_DNA"/>
</dbReference>